<dbReference type="InterPro" id="IPR051321">
    <property type="entry name" value="PHA/PHB_synthase"/>
</dbReference>
<dbReference type="Gene3D" id="3.40.50.1820">
    <property type="entry name" value="alpha/beta hydrolase"/>
    <property type="match status" value="1"/>
</dbReference>
<dbReference type="STRING" id="76731.RD2015_1345"/>
<dbReference type="AlphaFoldDB" id="A0A0U3MEA2"/>
<dbReference type="GO" id="GO:0016746">
    <property type="term" value="F:acyltransferase activity"/>
    <property type="evidence" value="ECO:0007669"/>
    <property type="project" value="UniProtKB-KW"/>
</dbReference>
<proteinExistence type="predicted"/>
<protein>
    <submittedName>
        <fullName evidence="5">Poly(R)-hydroxyalkanoic acid synthase, class I</fullName>
    </submittedName>
</protein>
<dbReference type="GO" id="GO:0042619">
    <property type="term" value="P:poly-hydroxybutyrate biosynthetic process"/>
    <property type="evidence" value="ECO:0007669"/>
    <property type="project" value="InterPro"/>
</dbReference>
<accession>A0A0U3MEA2</accession>
<dbReference type="Proteomes" id="UP000060699">
    <property type="component" value="Chromosome"/>
</dbReference>
<keyword evidence="3" id="KW-0808">Transferase</keyword>
<dbReference type="SUPFAM" id="SSF53474">
    <property type="entry name" value="alpha/beta-Hydrolases"/>
    <property type="match status" value="1"/>
</dbReference>
<evidence type="ECO:0000256" key="1">
    <source>
        <dbReference type="ARBA" id="ARBA00004496"/>
    </source>
</evidence>
<dbReference type="NCBIfam" id="TIGR01838">
    <property type="entry name" value="PHA_synth_I"/>
    <property type="match status" value="1"/>
</dbReference>
<reference evidence="5 6" key="1">
    <citation type="submission" date="2015-12" db="EMBL/GenBank/DDBJ databases">
        <title>Complete genome of Roseateles depolymerans KCTC 42856.</title>
        <authorList>
            <person name="Kim K.M."/>
        </authorList>
    </citation>
    <scope>NUCLEOTIDE SEQUENCE [LARGE SCALE GENOMIC DNA]</scope>
    <source>
        <strain evidence="5 6">KCTC 42856</strain>
    </source>
</reference>
<dbReference type="Pfam" id="PF07167">
    <property type="entry name" value="PhaC_N"/>
    <property type="match status" value="1"/>
</dbReference>
<keyword evidence="2" id="KW-0963">Cytoplasm</keyword>
<gene>
    <name evidence="5" type="ORF">RD2015_1345</name>
</gene>
<evidence type="ECO:0000256" key="2">
    <source>
        <dbReference type="ARBA" id="ARBA00022490"/>
    </source>
</evidence>
<evidence type="ECO:0000313" key="5">
    <source>
        <dbReference type="EMBL" id="ALV05836.1"/>
    </source>
</evidence>
<comment type="subcellular location">
    <subcellularLocation>
        <location evidence="1">Cytoplasm</location>
    </subcellularLocation>
</comment>
<dbReference type="InterPro" id="IPR010963">
    <property type="entry name" value="PHA_synth_I"/>
</dbReference>
<evidence type="ECO:0000256" key="3">
    <source>
        <dbReference type="ARBA" id="ARBA00022679"/>
    </source>
</evidence>
<keyword evidence="4" id="KW-0012">Acyltransferase</keyword>
<evidence type="ECO:0000256" key="4">
    <source>
        <dbReference type="ARBA" id="ARBA00023315"/>
    </source>
</evidence>
<sequence>MSDTHAAGTPGLPDFSSFQHLATQMADAVSGMTRQMGDTLQQIQSLQIPTDAWQQLQQEYLSQAGELWNRALHAPHDGRAEDLAPLQDKRFTDASWNSNRLSHFSAELYLLNARMLQRMAEQVGGDDKTRARLRFAVQQFIEASSPSNFLAFNPEAQQRALNTQGESIARGMQQLLADLQRGHVSQTDESAFEVGRNVATTEGQVVFENEFFQLLEYKPLTAEVYERPLLMVPPCINKYYILDLQPENSLIRHAVSQGHRTFVVSWRNPDASCVHWTWDDYIEQATIQAIAVVQAISGSKTINTLGFCVGGTLLATALAVLAARGEHPAASVTLLTTLIDFENNGVLDLFVDEASVQMRELTIGAQAPNGPGLLHGQQLASTFSMLRPNDLVWNYVVGNYLKGEPPPPFDLLYWNSDATNLPGPMYCWYLRHTYLQNELKLPGRLTVAGEALDLGLIRAPVYIYGSREDHIVPWEAAYRSTQIFKGKKRFVLGASGHIAGVINPPAKKKRSHWIGKGTALPAQPQQWLASATEHAGSWWPDWSDWLAAQAGALKAAPRSYGRGPYQAIEPAPGRYVKERA</sequence>
<dbReference type="GO" id="GO:0005737">
    <property type="term" value="C:cytoplasm"/>
    <property type="evidence" value="ECO:0007669"/>
    <property type="project" value="UniProtKB-SubCell"/>
</dbReference>
<dbReference type="InterPro" id="IPR010941">
    <property type="entry name" value="PhaC_N"/>
</dbReference>
<name>A0A0U3MEA2_9BURK</name>
<dbReference type="PANTHER" id="PTHR36837">
    <property type="entry name" value="POLY(3-HYDROXYALKANOATE) POLYMERASE SUBUNIT PHAC"/>
    <property type="match status" value="1"/>
</dbReference>
<dbReference type="InterPro" id="IPR029058">
    <property type="entry name" value="AB_hydrolase_fold"/>
</dbReference>
<evidence type="ECO:0000313" key="6">
    <source>
        <dbReference type="Proteomes" id="UP000060699"/>
    </source>
</evidence>
<dbReference type="PATRIC" id="fig|76731.3.peg.1374"/>
<keyword evidence="6" id="KW-1185">Reference proteome</keyword>
<dbReference type="PANTHER" id="PTHR36837:SF5">
    <property type="entry name" value="POLY-3-HYDROXYBUTYRATE SYNTHASE"/>
    <property type="match status" value="1"/>
</dbReference>
<dbReference type="EMBL" id="CP013729">
    <property type="protein sequence ID" value="ALV05836.1"/>
    <property type="molecule type" value="Genomic_DNA"/>
</dbReference>
<organism evidence="5 6">
    <name type="scientific">Roseateles depolymerans</name>
    <dbReference type="NCBI Taxonomy" id="76731"/>
    <lineage>
        <taxon>Bacteria</taxon>
        <taxon>Pseudomonadati</taxon>
        <taxon>Pseudomonadota</taxon>
        <taxon>Betaproteobacteria</taxon>
        <taxon>Burkholderiales</taxon>
        <taxon>Sphaerotilaceae</taxon>
        <taxon>Roseateles</taxon>
    </lineage>
</organism>
<dbReference type="KEGG" id="rdp:RD2015_1345"/>